<sequence length="369" mass="43623">MEIKIDKTASDQRFDRFLRKRFKKYPQVRLADIYSNVRRWLVKVNKKKVKEQYRLKVGDVVEINDNVKMGSEDLSLLVSQKDRKLEKVDMKKVEKQIIFENDHRIVFDKLPGIPMHPGNKHRNDLCMNDYLDKYAEQYKTATFKPSFGYRLDRDTSGVLIAAKSYEALQYINSIIRERDIDKYYLALVAGRFQRHLIIKKPLTKTYEKEFDRSQVKVDYDTGLEATTECRLEKTIQHPLLGTISLLKVKIHTGRMHQIRVHLSSEWFPVLGDAVYGNAAVNRILYKWLGINRQLLHCRKYSFLDPFQNDQITFEAPIPEDFKKVLLWKNDPNLVVSVAKDIKSVTKEIKPRDKDTKRSYKDVKRIPRRK</sequence>
<comment type="caution">
    <text evidence="6">The sequence shown here is derived from an EMBL/GenBank/DDBJ whole genome shotgun (WGS) entry which is preliminary data.</text>
</comment>
<dbReference type="GO" id="GO:0009982">
    <property type="term" value="F:pseudouridine synthase activity"/>
    <property type="evidence" value="ECO:0007669"/>
    <property type="project" value="InterPro"/>
</dbReference>
<organism evidence="6">
    <name type="scientific">uncultured bacterium</name>
    <name type="common">gcode 4</name>
    <dbReference type="NCBI Taxonomy" id="1234023"/>
    <lineage>
        <taxon>Bacteria</taxon>
        <taxon>environmental samples</taxon>
    </lineage>
</organism>
<evidence type="ECO:0000256" key="1">
    <source>
        <dbReference type="ARBA" id="ARBA00010876"/>
    </source>
</evidence>
<gene>
    <name evidence="6" type="ORF">ACD_80C00130G0006</name>
</gene>
<keyword evidence="3" id="KW-0694">RNA-binding</keyword>
<dbReference type="Gene3D" id="3.10.290.10">
    <property type="entry name" value="RNA-binding S4 domain"/>
    <property type="match status" value="1"/>
</dbReference>
<dbReference type="GO" id="GO:0003723">
    <property type="term" value="F:RNA binding"/>
    <property type="evidence" value="ECO:0007669"/>
    <property type="project" value="UniProtKB-KW"/>
</dbReference>
<comment type="similarity">
    <text evidence="1">Belongs to the pseudouridine synthase RluA family.</text>
</comment>
<dbReference type="CDD" id="cd02869">
    <property type="entry name" value="PseudoU_synth_RluA_like"/>
    <property type="match status" value="1"/>
</dbReference>
<dbReference type="InterPro" id="IPR006145">
    <property type="entry name" value="PsdUridine_synth_RsuA/RluA"/>
</dbReference>
<dbReference type="InterPro" id="IPR020103">
    <property type="entry name" value="PsdUridine_synth_cat_dom_sf"/>
</dbReference>
<evidence type="ECO:0000259" key="5">
    <source>
        <dbReference type="Pfam" id="PF00849"/>
    </source>
</evidence>
<evidence type="ECO:0000256" key="2">
    <source>
        <dbReference type="ARBA" id="ARBA00023235"/>
    </source>
</evidence>
<feature type="region of interest" description="Disordered" evidence="4">
    <location>
        <begin position="349"/>
        <end position="369"/>
    </location>
</feature>
<dbReference type="AlphaFoldDB" id="K1X4I8"/>
<dbReference type="Pfam" id="PF00849">
    <property type="entry name" value="PseudoU_synth_2"/>
    <property type="match status" value="1"/>
</dbReference>
<dbReference type="PANTHER" id="PTHR21600">
    <property type="entry name" value="MITOCHONDRIAL RNA PSEUDOURIDINE SYNTHASE"/>
    <property type="match status" value="1"/>
</dbReference>
<name>K1X4I8_9BACT</name>
<proteinExistence type="inferred from homology"/>
<dbReference type="InterPro" id="IPR036986">
    <property type="entry name" value="S4_RNA-bd_sf"/>
</dbReference>
<dbReference type="GO" id="GO:0000455">
    <property type="term" value="P:enzyme-directed rRNA pseudouridine synthesis"/>
    <property type="evidence" value="ECO:0007669"/>
    <property type="project" value="TreeGrafter"/>
</dbReference>
<dbReference type="Gene3D" id="3.30.2350.10">
    <property type="entry name" value="Pseudouridine synthase"/>
    <property type="match status" value="1"/>
</dbReference>
<dbReference type="InterPro" id="IPR050188">
    <property type="entry name" value="RluA_PseudoU_synthase"/>
</dbReference>
<accession>K1X4I8</accession>
<evidence type="ECO:0000256" key="3">
    <source>
        <dbReference type="PROSITE-ProRule" id="PRU00182"/>
    </source>
</evidence>
<dbReference type="GO" id="GO:0140098">
    <property type="term" value="F:catalytic activity, acting on RNA"/>
    <property type="evidence" value="ECO:0007669"/>
    <property type="project" value="UniProtKB-ARBA"/>
</dbReference>
<dbReference type="PROSITE" id="PS50889">
    <property type="entry name" value="S4"/>
    <property type="match status" value="1"/>
</dbReference>
<feature type="domain" description="Pseudouridine synthase RsuA/RluA-like" evidence="5">
    <location>
        <begin position="105"/>
        <end position="264"/>
    </location>
</feature>
<dbReference type="EMBL" id="AMFJ01036137">
    <property type="protein sequence ID" value="EKD25035.1"/>
    <property type="molecule type" value="Genomic_DNA"/>
</dbReference>
<protein>
    <recommendedName>
        <fullName evidence="5">Pseudouridine synthase RsuA/RluA-like domain-containing protein</fullName>
    </recommendedName>
</protein>
<reference evidence="6" key="1">
    <citation type="journal article" date="2012" name="Science">
        <title>Fermentation, hydrogen, and sulfur metabolism in multiple uncultivated bacterial phyla.</title>
        <authorList>
            <person name="Wrighton K.C."/>
            <person name="Thomas B.C."/>
            <person name="Sharon I."/>
            <person name="Miller C.S."/>
            <person name="Castelle C.J."/>
            <person name="VerBerkmoes N.C."/>
            <person name="Wilkins M.J."/>
            <person name="Hettich R.L."/>
            <person name="Lipton M.S."/>
            <person name="Williams K.H."/>
            <person name="Long P.E."/>
            <person name="Banfield J.F."/>
        </authorList>
    </citation>
    <scope>NUCLEOTIDE SEQUENCE [LARGE SCALE GENOMIC DNA]</scope>
</reference>
<keyword evidence="2" id="KW-0413">Isomerase</keyword>
<evidence type="ECO:0000256" key="4">
    <source>
        <dbReference type="SAM" id="MobiDB-lite"/>
    </source>
</evidence>
<dbReference type="PANTHER" id="PTHR21600:SF92">
    <property type="entry name" value="RIBOSOMAL LARGE SUBUNIT PSEUDOURIDINE SYNTHASE C"/>
    <property type="match status" value="1"/>
</dbReference>
<dbReference type="SUPFAM" id="SSF55120">
    <property type="entry name" value="Pseudouridine synthase"/>
    <property type="match status" value="1"/>
</dbReference>
<evidence type="ECO:0000313" key="6">
    <source>
        <dbReference type="EMBL" id="EKD25035.1"/>
    </source>
</evidence>